<dbReference type="InterPro" id="IPR012171">
    <property type="entry name" value="Fatty_acid_desaturase"/>
</dbReference>
<keyword evidence="1" id="KW-1133">Transmembrane helix</keyword>
<dbReference type="RefSeq" id="WP_065306610.1">
    <property type="nucleotide sequence ID" value="NZ_LOCQ01000044.1"/>
</dbReference>
<dbReference type="Pfam" id="PF00487">
    <property type="entry name" value="FA_desaturase"/>
    <property type="match status" value="1"/>
</dbReference>
<feature type="domain" description="Fatty acid desaturase" evidence="2">
    <location>
        <begin position="75"/>
        <end position="316"/>
    </location>
</feature>
<protein>
    <submittedName>
        <fullName evidence="3">Fatty acid desaturase</fullName>
    </submittedName>
</protein>
<dbReference type="EMBL" id="LOCQ01000044">
    <property type="protein sequence ID" value="OBV40704.1"/>
    <property type="molecule type" value="Genomic_DNA"/>
</dbReference>
<accession>A0A1A7C6P5</accession>
<dbReference type="STRING" id="1747903.ASR47_10194"/>
<dbReference type="OrthoDB" id="9800167at2"/>
<dbReference type="GO" id="GO:0016020">
    <property type="term" value="C:membrane"/>
    <property type="evidence" value="ECO:0007669"/>
    <property type="project" value="TreeGrafter"/>
</dbReference>
<dbReference type="PANTHER" id="PTHR19353">
    <property type="entry name" value="FATTY ACID DESATURASE 2"/>
    <property type="match status" value="1"/>
</dbReference>
<reference evidence="3 4" key="1">
    <citation type="submission" date="2016-04" db="EMBL/GenBank/DDBJ databases">
        <title>Draft genome sequence of Janthinobacterium psychrotolerans sp. nov., isolated from freshwater sediments in Denmark.</title>
        <authorList>
            <person name="Gong X."/>
            <person name="Skrivergaard S."/>
            <person name="Korsgaard B.S."/>
            <person name="Schreiber L."/>
            <person name="Marshall I.P."/>
            <person name="Finster K."/>
            <person name="Schramm A."/>
        </authorList>
    </citation>
    <scope>NUCLEOTIDE SEQUENCE [LARGE SCALE GENOMIC DNA]</scope>
    <source>
        <strain evidence="3 4">S3-2</strain>
    </source>
</reference>
<dbReference type="PATRIC" id="fig|1747903.4.peg.4354"/>
<dbReference type="GO" id="GO:0008610">
    <property type="term" value="P:lipid biosynthetic process"/>
    <property type="evidence" value="ECO:0007669"/>
    <property type="project" value="UniProtKB-ARBA"/>
</dbReference>
<feature type="transmembrane region" description="Helical" evidence="1">
    <location>
        <begin position="207"/>
        <end position="233"/>
    </location>
</feature>
<evidence type="ECO:0000259" key="2">
    <source>
        <dbReference type="Pfam" id="PF00487"/>
    </source>
</evidence>
<dbReference type="PANTHER" id="PTHR19353:SF19">
    <property type="entry name" value="DELTA(5) FATTY ACID DESATURASE C-RELATED"/>
    <property type="match status" value="1"/>
</dbReference>
<gene>
    <name evidence="3" type="ORF">ASR47_10194</name>
</gene>
<keyword evidence="1" id="KW-0812">Transmembrane</keyword>
<comment type="caution">
    <text evidence="3">The sequence shown here is derived from an EMBL/GenBank/DDBJ whole genome shotgun (WGS) entry which is preliminary data.</text>
</comment>
<proteinExistence type="predicted"/>
<dbReference type="Proteomes" id="UP000092713">
    <property type="component" value="Unassembled WGS sequence"/>
</dbReference>
<dbReference type="InterPro" id="IPR005804">
    <property type="entry name" value="FA_desaturase_dom"/>
</dbReference>
<sequence>MAHAGKWKDYRLNAANSEQAEKRGLVSAQWFRCEVPRAQMKQLMQRSDAQGLRHMAIWLALLTASGVAAWHSQGSWWCLPAFFLYGTLYSVSDHCAHELSHGTPFKTPWLNNVFYQLASFMTLHESVYWRWSHARHHTDTIIVGRDREIAFPRPARPLAILFDAFFLPGGLQEIARTVRHAMGSLSEETRSFIPDSEIRKLVWSSRIYTLLFAGLIAWCVLAQSILPALFIVLPRFYGALLPLLFNMTQHTGLAEDVLDHRLNTRTMYLNPVFEFLYMKMNYHLEHHIFPMVPFHALPQLHAAIREQSPPAYGSLWAAYADIVPAVLRQREEPGHVIAREARTA</sequence>
<evidence type="ECO:0000313" key="3">
    <source>
        <dbReference type="EMBL" id="OBV40704.1"/>
    </source>
</evidence>
<dbReference type="AlphaFoldDB" id="A0A1A7C6P5"/>
<evidence type="ECO:0000313" key="4">
    <source>
        <dbReference type="Proteomes" id="UP000092713"/>
    </source>
</evidence>
<name>A0A1A7C6P5_9BURK</name>
<keyword evidence="4" id="KW-1185">Reference proteome</keyword>
<keyword evidence="1" id="KW-0472">Membrane</keyword>
<dbReference type="GO" id="GO:0016717">
    <property type="term" value="F:oxidoreductase activity, acting on paired donors, with oxidation of a pair of donors resulting in the reduction of molecular oxygen to two molecules of water"/>
    <property type="evidence" value="ECO:0007669"/>
    <property type="project" value="TreeGrafter"/>
</dbReference>
<evidence type="ECO:0000256" key="1">
    <source>
        <dbReference type="SAM" id="Phobius"/>
    </source>
</evidence>
<organism evidence="3 4">
    <name type="scientific">Janthinobacterium psychrotolerans</name>
    <dbReference type="NCBI Taxonomy" id="1747903"/>
    <lineage>
        <taxon>Bacteria</taxon>
        <taxon>Pseudomonadati</taxon>
        <taxon>Pseudomonadota</taxon>
        <taxon>Betaproteobacteria</taxon>
        <taxon>Burkholderiales</taxon>
        <taxon>Oxalobacteraceae</taxon>
        <taxon>Janthinobacterium</taxon>
    </lineage>
</organism>